<dbReference type="Proteomes" id="UP000813462">
    <property type="component" value="Unassembled WGS sequence"/>
</dbReference>
<evidence type="ECO:0000313" key="3">
    <source>
        <dbReference type="Proteomes" id="UP000813462"/>
    </source>
</evidence>
<organism evidence="2 3">
    <name type="scientific">Ziziphus jujuba var. spinosa</name>
    <dbReference type="NCBI Taxonomy" id="714518"/>
    <lineage>
        <taxon>Eukaryota</taxon>
        <taxon>Viridiplantae</taxon>
        <taxon>Streptophyta</taxon>
        <taxon>Embryophyta</taxon>
        <taxon>Tracheophyta</taxon>
        <taxon>Spermatophyta</taxon>
        <taxon>Magnoliopsida</taxon>
        <taxon>eudicotyledons</taxon>
        <taxon>Gunneridae</taxon>
        <taxon>Pentapetalae</taxon>
        <taxon>rosids</taxon>
        <taxon>fabids</taxon>
        <taxon>Rosales</taxon>
        <taxon>Rhamnaceae</taxon>
        <taxon>Paliureae</taxon>
        <taxon>Ziziphus</taxon>
    </lineage>
</organism>
<dbReference type="AlphaFoldDB" id="A0A978V4H1"/>
<dbReference type="InterPro" id="IPR050942">
    <property type="entry name" value="F-box_BR-signaling"/>
</dbReference>
<feature type="domain" description="KIB1-4 beta-propeller" evidence="1">
    <location>
        <begin position="309"/>
        <end position="367"/>
    </location>
</feature>
<dbReference type="Pfam" id="PF03478">
    <property type="entry name" value="Beta-prop_KIB1-4"/>
    <property type="match status" value="2"/>
</dbReference>
<accession>A0A978V4H1</accession>
<name>A0A978V4H1_ZIZJJ</name>
<evidence type="ECO:0000259" key="1">
    <source>
        <dbReference type="Pfam" id="PF03478"/>
    </source>
</evidence>
<dbReference type="InterPro" id="IPR005174">
    <property type="entry name" value="KIB1-4_b-propeller"/>
</dbReference>
<sequence length="400" mass="46612">MACQNGRPNWLELHFDLLELILKKRVPPDIVRFKSGCSLWKTAAESYMASPTYAPLLRPLLMLHNSQQQQQQEFEADNSSSLFYSLAEKKARIQLATTPQYRNHIVYIYLRKDPDFPNCYIHKAVLLSDPSHGKNFILVVIFRMAKNLAFCKYRENKWKHFSDKEGYNDILGHSSGQLNALFKSVALEIWDFQGGSNIPRIVKRVKCSTPLVTLYLAYPNYFSAGPDRRRMVKVYLVEYSSLGEVLMVFRVYEFGRLLLESKYYSSVQFIVFSMDFNAEKWVNVKELLSKPITDFPLDEEKDAIRGKGVLTLLDRAIFLNTNESISVSTRDLPECQENSIYFTDDYADWQYGRRLGMYNGHDLGVYNFKQDEFTSRDELYSMKSTDLQPPNCRCFWFVPT</sequence>
<comment type="caution">
    <text evidence="2">The sequence shown here is derived from an EMBL/GenBank/DDBJ whole genome shotgun (WGS) entry which is preliminary data.</text>
</comment>
<protein>
    <recommendedName>
        <fullName evidence="1">KIB1-4 beta-propeller domain-containing protein</fullName>
    </recommendedName>
</protein>
<dbReference type="PANTHER" id="PTHR44259:SF15">
    <property type="entry name" value="F-BOX PROTEIN KIB2-RELATED"/>
    <property type="match status" value="1"/>
</dbReference>
<gene>
    <name evidence="2" type="ORF">FEM48_Zijuj07G0119000</name>
</gene>
<dbReference type="EMBL" id="JAEACU010000007">
    <property type="protein sequence ID" value="KAH7522254.1"/>
    <property type="molecule type" value="Genomic_DNA"/>
</dbReference>
<evidence type="ECO:0000313" key="2">
    <source>
        <dbReference type="EMBL" id="KAH7522254.1"/>
    </source>
</evidence>
<reference evidence="2" key="1">
    <citation type="journal article" date="2021" name="Front. Plant Sci.">
        <title>Chromosome-Scale Genome Assembly for Chinese Sour Jujube and Insights Into Its Genome Evolution and Domestication Signature.</title>
        <authorList>
            <person name="Shen L.-Y."/>
            <person name="Luo H."/>
            <person name="Wang X.-L."/>
            <person name="Wang X.-M."/>
            <person name="Qiu X.-J."/>
            <person name="Liu H."/>
            <person name="Zhou S.-S."/>
            <person name="Jia K.-H."/>
            <person name="Nie S."/>
            <person name="Bao Y.-T."/>
            <person name="Zhang R.-G."/>
            <person name="Yun Q.-Z."/>
            <person name="Chai Y.-H."/>
            <person name="Lu J.-Y."/>
            <person name="Li Y."/>
            <person name="Zhao S.-W."/>
            <person name="Mao J.-F."/>
            <person name="Jia S.-G."/>
            <person name="Mao Y.-M."/>
        </authorList>
    </citation>
    <scope>NUCLEOTIDE SEQUENCE</scope>
    <source>
        <strain evidence="2">AT0</strain>
        <tissue evidence="2">Leaf</tissue>
    </source>
</reference>
<dbReference type="PANTHER" id="PTHR44259">
    <property type="entry name" value="OS07G0183000 PROTEIN-RELATED"/>
    <property type="match status" value="1"/>
</dbReference>
<proteinExistence type="predicted"/>
<feature type="domain" description="KIB1-4 beta-propeller" evidence="1">
    <location>
        <begin position="91"/>
        <end position="287"/>
    </location>
</feature>